<feature type="region of interest" description="Disordered" evidence="9">
    <location>
        <begin position="304"/>
        <end position="339"/>
    </location>
</feature>
<evidence type="ECO:0000256" key="5">
    <source>
        <dbReference type="ARBA" id="ARBA00022737"/>
    </source>
</evidence>
<dbReference type="STRING" id="29655.A0A0K9NMT0"/>
<dbReference type="GO" id="GO:0004674">
    <property type="term" value="F:protein serine/threonine kinase activity"/>
    <property type="evidence" value="ECO:0000318"/>
    <property type="project" value="GO_Central"/>
</dbReference>
<dbReference type="InterPro" id="IPR032675">
    <property type="entry name" value="LRR_dom_sf"/>
</dbReference>
<dbReference type="InterPro" id="IPR013210">
    <property type="entry name" value="LRR_N_plant-typ"/>
</dbReference>
<evidence type="ECO:0000256" key="1">
    <source>
        <dbReference type="ARBA" id="ARBA00004370"/>
    </source>
</evidence>
<dbReference type="GO" id="GO:0005886">
    <property type="term" value="C:plasma membrane"/>
    <property type="evidence" value="ECO:0000318"/>
    <property type="project" value="GO_Central"/>
</dbReference>
<dbReference type="InterPro" id="IPR011009">
    <property type="entry name" value="Kinase-like_dom_sf"/>
</dbReference>
<evidence type="ECO:0000256" key="8">
    <source>
        <dbReference type="ARBA" id="ARBA00023180"/>
    </source>
</evidence>
<dbReference type="InterPro" id="IPR046959">
    <property type="entry name" value="PRK1-6/SRF4-like"/>
</dbReference>
<feature type="transmembrane region" description="Helical" evidence="10">
    <location>
        <begin position="261"/>
        <end position="281"/>
    </location>
</feature>
<feature type="domain" description="Protein kinase" evidence="12">
    <location>
        <begin position="363"/>
        <end position="648"/>
    </location>
</feature>
<dbReference type="Proteomes" id="UP000036987">
    <property type="component" value="Unassembled WGS sequence"/>
</dbReference>
<keyword evidence="13" id="KW-0675">Receptor</keyword>
<dbReference type="InterPro" id="IPR001611">
    <property type="entry name" value="Leu-rich_rpt"/>
</dbReference>
<evidence type="ECO:0000259" key="12">
    <source>
        <dbReference type="PROSITE" id="PS50011"/>
    </source>
</evidence>
<dbReference type="Gene3D" id="3.30.200.20">
    <property type="entry name" value="Phosphorylase Kinase, domain 1"/>
    <property type="match status" value="1"/>
</dbReference>
<name>A0A0K9NMT0_ZOSMR</name>
<dbReference type="Pfam" id="PF08263">
    <property type="entry name" value="LRRNT_2"/>
    <property type="match status" value="1"/>
</dbReference>
<keyword evidence="4 11" id="KW-0732">Signal</keyword>
<keyword evidence="7 10" id="KW-0472">Membrane</keyword>
<evidence type="ECO:0000256" key="9">
    <source>
        <dbReference type="SAM" id="MobiDB-lite"/>
    </source>
</evidence>
<keyword evidence="8" id="KW-0325">Glycoprotein</keyword>
<organism evidence="13 14">
    <name type="scientific">Zostera marina</name>
    <name type="common">Eelgrass</name>
    <dbReference type="NCBI Taxonomy" id="29655"/>
    <lineage>
        <taxon>Eukaryota</taxon>
        <taxon>Viridiplantae</taxon>
        <taxon>Streptophyta</taxon>
        <taxon>Embryophyta</taxon>
        <taxon>Tracheophyta</taxon>
        <taxon>Spermatophyta</taxon>
        <taxon>Magnoliopsida</taxon>
        <taxon>Liliopsida</taxon>
        <taxon>Zosteraceae</taxon>
        <taxon>Zostera</taxon>
    </lineage>
</organism>
<evidence type="ECO:0000256" key="10">
    <source>
        <dbReference type="SAM" id="Phobius"/>
    </source>
</evidence>
<feature type="chain" id="PRO_5005527196" evidence="11">
    <location>
        <begin position="26"/>
        <end position="667"/>
    </location>
</feature>
<sequence length="667" mass="75076">MANSLSFLLWPSLIFLLLLLPIASSSDGDGIALLSLKSFLTNVGDHLSSWTNDSDPCDENKKWEGIVCYNGVVTGVHLRWLNISGRIDVNSLSHLPLLRSISIVGNTFPGNIPDMNMLKGLKSLYLSHNFFNGTIPVFMFENLTHLKKLWLSDNFLTGTIPSSIGKMTVLMELHLENNQFDGNLPDQPVTSLKYFNVSNNLLRGLIPKHFRKFGEEAFVGNPGLCGPPFVDRPCPKPFFYSEDDDDDRSGTTDDPYFQRKAIAIMVLVSTIFAIFAGMMVIKRRKIDEDFRDFDHHYDETVQSRSSHKWKNQRDPYYSMDRRRTGRRKGSMRIGSSSRSWSSSSDLVIVNREKGVFAMSDLMKAAAEVIGSGGLGSVYKAVLGNESTSTAVVVKRMRNVNMLGKEEFDLEVRRISELCHPNLVTPLAYLYRREEKLLVFNYIDKGSLLYLLHGDRGPDHDALDGRKRLRIIEGIVDGMAYLHRELADLAVPHGNLKSNNVLLHTDEYVPMLIDYGYTPLISTELAEHAMFAYRSPEYLRIGKVTAKSDVYCLGIIVLEILTGKFPSQYLCSGKGGTDLVEWMNSAGMEGMEADLIDPEIIKGIDSTMKGTIVRLLRVASTFTDPNPNRRPHMKDAKRKIKEAMEEPLVTIELFGRHGSTRDGKQLRD</sequence>
<evidence type="ECO:0000256" key="4">
    <source>
        <dbReference type="ARBA" id="ARBA00022729"/>
    </source>
</evidence>
<dbReference type="SUPFAM" id="SSF56112">
    <property type="entry name" value="Protein kinase-like (PK-like)"/>
    <property type="match status" value="1"/>
</dbReference>
<evidence type="ECO:0000313" key="13">
    <source>
        <dbReference type="EMBL" id="KMZ57918.1"/>
    </source>
</evidence>
<comment type="caution">
    <text evidence="13">The sequence shown here is derived from an EMBL/GenBank/DDBJ whole genome shotgun (WGS) entry which is preliminary data.</text>
</comment>
<dbReference type="PANTHER" id="PTHR48007">
    <property type="entry name" value="LEUCINE-RICH REPEAT RECEPTOR-LIKE PROTEIN KINASE PXC1"/>
    <property type="match status" value="1"/>
</dbReference>
<evidence type="ECO:0000256" key="6">
    <source>
        <dbReference type="ARBA" id="ARBA00022989"/>
    </source>
</evidence>
<dbReference type="Pfam" id="PF00560">
    <property type="entry name" value="LRR_1"/>
    <property type="match status" value="1"/>
</dbReference>
<keyword evidence="5" id="KW-0677">Repeat</keyword>
<accession>A0A0K9NMT0</accession>
<keyword evidence="13" id="KW-0418">Kinase</keyword>
<dbReference type="SUPFAM" id="SSF52058">
    <property type="entry name" value="L domain-like"/>
    <property type="match status" value="1"/>
</dbReference>
<dbReference type="Pfam" id="PF00069">
    <property type="entry name" value="Pkinase"/>
    <property type="match status" value="1"/>
</dbReference>
<keyword evidence="3 10" id="KW-0812">Transmembrane</keyword>
<keyword evidence="2" id="KW-0433">Leucine-rich repeat</keyword>
<feature type="signal peptide" evidence="11">
    <location>
        <begin position="1"/>
        <end position="25"/>
    </location>
</feature>
<dbReference type="Pfam" id="PF13855">
    <property type="entry name" value="LRR_8"/>
    <property type="match status" value="1"/>
</dbReference>
<keyword evidence="6 10" id="KW-1133">Transmembrane helix</keyword>
<dbReference type="GO" id="GO:0005524">
    <property type="term" value="F:ATP binding"/>
    <property type="evidence" value="ECO:0007669"/>
    <property type="project" value="InterPro"/>
</dbReference>
<keyword evidence="13" id="KW-0808">Transferase</keyword>
<dbReference type="EMBL" id="LFYR01001997">
    <property type="protein sequence ID" value="KMZ57918.1"/>
    <property type="molecule type" value="Genomic_DNA"/>
</dbReference>
<dbReference type="AlphaFoldDB" id="A0A0K9NMT0"/>
<evidence type="ECO:0000256" key="7">
    <source>
        <dbReference type="ARBA" id="ARBA00023136"/>
    </source>
</evidence>
<reference evidence="14" key="1">
    <citation type="journal article" date="2016" name="Nature">
        <title>The genome of the seagrass Zostera marina reveals angiosperm adaptation to the sea.</title>
        <authorList>
            <person name="Olsen J.L."/>
            <person name="Rouze P."/>
            <person name="Verhelst B."/>
            <person name="Lin Y.-C."/>
            <person name="Bayer T."/>
            <person name="Collen J."/>
            <person name="Dattolo E."/>
            <person name="De Paoli E."/>
            <person name="Dittami S."/>
            <person name="Maumus F."/>
            <person name="Michel G."/>
            <person name="Kersting A."/>
            <person name="Lauritano C."/>
            <person name="Lohaus R."/>
            <person name="Toepel M."/>
            <person name="Tonon T."/>
            <person name="Vanneste K."/>
            <person name="Amirebrahimi M."/>
            <person name="Brakel J."/>
            <person name="Bostroem C."/>
            <person name="Chovatia M."/>
            <person name="Grimwood J."/>
            <person name="Jenkins J.W."/>
            <person name="Jueterbock A."/>
            <person name="Mraz A."/>
            <person name="Stam W.T."/>
            <person name="Tice H."/>
            <person name="Bornberg-Bauer E."/>
            <person name="Green P.J."/>
            <person name="Pearson G.A."/>
            <person name="Procaccini G."/>
            <person name="Duarte C.M."/>
            <person name="Schmutz J."/>
            <person name="Reusch T.B.H."/>
            <person name="Van de Peer Y."/>
        </authorList>
    </citation>
    <scope>NUCLEOTIDE SEQUENCE [LARGE SCALE GENOMIC DNA]</scope>
    <source>
        <strain evidence="14">cv. Finnish</strain>
    </source>
</reference>
<gene>
    <name evidence="13" type="ORF">ZOSMA_80G00080</name>
</gene>
<dbReference type="Gene3D" id="1.10.510.10">
    <property type="entry name" value="Transferase(Phosphotransferase) domain 1"/>
    <property type="match status" value="1"/>
</dbReference>
<evidence type="ECO:0000256" key="11">
    <source>
        <dbReference type="SAM" id="SignalP"/>
    </source>
</evidence>
<evidence type="ECO:0000256" key="3">
    <source>
        <dbReference type="ARBA" id="ARBA00022692"/>
    </source>
</evidence>
<evidence type="ECO:0000256" key="2">
    <source>
        <dbReference type="ARBA" id="ARBA00022614"/>
    </source>
</evidence>
<protein>
    <submittedName>
        <fullName evidence="13">Receptor-like protein kinase 3</fullName>
    </submittedName>
</protein>
<dbReference type="OrthoDB" id="418615at2759"/>
<proteinExistence type="predicted"/>
<comment type="subcellular location">
    <subcellularLocation>
        <location evidence="1">Membrane</location>
    </subcellularLocation>
</comment>
<dbReference type="InterPro" id="IPR000719">
    <property type="entry name" value="Prot_kinase_dom"/>
</dbReference>
<dbReference type="Gene3D" id="3.80.10.10">
    <property type="entry name" value="Ribonuclease Inhibitor"/>
    <property type="match status" value="2"/>
</dbReference>
<dbReference type="FunFam" id="3.80.10.10:FF:000041">
    <property type="entry name" value="LRR receptor-like serine/threonine-protein kinase ERECTA"/>
    <property type="match status" value="1"/>
</dbReference>
<evidence type="ECO:0000313" key="14">
    <source>
        <dbReference type="Proteomes" id="UP000036987"/>
    </source>
</evidence>
<keyword evidence="14" id="KW-1185">Reference proteome</keyword>
<dbReference type="OMA" id="YFQRMRS"/>
<dbReference type="PROSITE" id="PS50011">
    <property type="entry name" value="PROTEIN_KINASE_DOM"/>
    <property type="match status" value="1"/>
</dbReference>
<dbReference type="PANTHER" id="PTHR48007:SF38">
    <property type="entry name" value="LEUCINE-RICH REPEAT PROTEIN KINASE FAMILY PROTEIN"/>
    <property type="match status" value="1"/>
</dbReference>